<dbReference type="PANTHER" id="PTHR43130:SF15">
    <property type="entry name" value="THIJ_PFPI FAMILY PROTEIN (AFU_ORTHOLOGUE AFUA_5G14240)"/>
    <property type="match status" value="1"/>
</dbReference>
<dbReference type="Gene3D" id="3.40.50.880">
    <property type="match status" value="1"/>
</dbReference>
<reference evidence="2" key="1">
    <citation type="submission" date="2022-07" db="EMBL/GenBank/DDBJ databases">
        <title>The genome of Lyophyllum shimeji provides insight into the initial evolution of ectomycorrhizal fungal genome.</title>
        <authorList>
            <person name="Kobayashi Y."/>
            <person name="Shibata T."/>
            <person name="Hirakawa H."/>
            <person name="Shigenobu S."/>
            <person name="Nishiyama T."/>
            <person name="Yamada A."/>
            <person name="Hasebe M."/>
            <person name="Kawaguchi M."/>
        </authorList>
    </citation>
    <scope>NUCLEOTIDE SEQUENCE</scope>
    <source>
        <strain evidence="2">AT787</strain>
    </source>
</reference>
<dbReference type="PANTHER" id="PTHR43130">
    <property type="entry name" value="ARAC-FAMILY TRANSCRIPTIONAL REGULATOR"/>
    <property type="match status" value="1"/>
</dbReference>
<dbReference type="SUPFAM" id="SSF52317">
    <property type="entry name" value="Class I glutamine amidotransferase-like"/>
    <property type="match status" value="1"/>
</dbReference>
<sequence length="243" mass="25992">MSAFEKELKVIFENIQISQEGRPKGPVPVNFGIVVFPGFQALDAFGPLDALHVLSSLFPMKLSVLAATLDPVPTNLPDIPSPIGSNFGQSINPTHTFDTAPPLEVLLIPGGIGAIAPGEAAIDFVAKVYPSLKYLVTICNGASIAARAGVLDGRKATTNKMGWETEVAKGPQVKWVAHARWVVDGNIWTSSGVSAGLDAIFAFMAAVYGQEAAEKVANVMEYERHQDPSRDPFAKLYNLPYEA</sequence>
<protein>
    <recommendedName>
        <fullName evidence="1">DJ-1/PfpI domain-containing protein</fullName>
    </recommendedName>
</protein>
<comment type="caution">
    <text evidence="2">The sequence shown here is derived from an EMBL/GenBank/DDBJ whole genome shotgun (WGS) entry which is preliminary data.</text>
</comment>
<dbReference type="CDD" id="cd03139">
    <property type="entry name" value="GATase1_PfpI_2"/>
    <property type="match status" value="1"/>
</dbReference>
<feature type="domain" description="DJ-1/PfpI" evidence="1">
    <location>
        <begin position="33"/>
        <end position="204"/>
    </location>
</feature>
<organism evidence="2 3">
    <name type="scientific">Lyophyllum shimeji</name>
    <name type="common">Hon-shimeji</name>
    <name type="synonym">Tricholoma shimeji</name>
    <dbReference type="NCBI Taxonomy" id="47721"/>
    <lineage>
        <taxon>Eukaryota</taxon>
        <taxon>Fungi</taxon>
        <taxon>Dikarya</taxon>
        <taxon>Basidiomycota</taxon>
        <taxon>Agaricomycotina</taxon>
        <taxon>Agaricomycetes</taxon>
        <taxon>Agaricomycetidae</taxon>
        <taxon>Agaricales</taxon>
        <taxon>Tricholomatineae</taxon>
        <taxon>Lyophyllaceae</taxon>
        <taxon>Lyophyllum</taxon>
    </lineage>
</organism>
<evidence type="ECO:0000259" key="1">
    <source>
        <dbReference type="Pfam" id="PF01965"/>
    </source>
</evidence>
<dbReference type="EMBL" id="BRPK01000010">
    <property type="protein sequence ID" value="GLB41557.1"/>
    <property type="molecule type" value="Genomic_DNA"/>
</dbReference>
<dbReference type="InterPro" id="IPR002818">
    <property type="entry name" value="DJ-1/PfpI"/>
</dbReference>
<name>A0A9P3PRS5_LYOSH</name>
<keyword evidence="3" id="KW-1185">Reference proteome</keyword>
<proteinExistence type="predicted"/>
<dbReference type="OrthoDB" id="543156at2759"/>
<dbReference type="InterPro" id="IPR029062">
    <property type="entry name" value="Class_I_gatase-like"/>
</dbReference>
<gene>
    <name evidence="2" type="ORF">LshimejAT787_1001570</name>
</gene>
<accession>A0A9P3PRS5</accession>
<evidence type="ECO:0000313" key="3">
    <source>
        <dbReference type="Proteomes" id="UP001063166"/>
    </source>
</evidence>
<dbReference type="InterPro" id="IPR052158">
    <property type="entry name" value="INH-QAR"/>
</dbReference>
<dbReference type="AlphaFoldDB" id="A0A9P3PRS5"/>
<dbReference type="Proteomes" id="UP001063166">
    <property type="component" value="Unassembled WGS sequence"/>
</dbReference>
<evidence type="ECO:0000313" key="2">
    <source>
        <dbReference type="EMBL" id="GLB41557.1"/>
    </source>
</evidence>
<dbReference type="Pfam" id="PF01965">
    <property type="entry name" value="DJ-1_PfpI"/>
    <property type="match status" value="1"/>
</dbReference>